<dbReference type="Pfam" id="PF12509">
    <property type="entry name" value="DUF3715"/>
    <property type="match status" value="1"/>
</dbReference>
<feature type="region of interest" description="Disordered" evidence="1">
    <location>
        <begin position="1"/>
        <end position="43"/>
    </location>
</feature>
<accession>A0A8T3CEN1</accession>
<dbReference type="InterPro" id="IPR046432">
    <property type="entry name" value="TASOR"/>
</dbReference>
<dbReference type="EMBL" id="JAERUA010000025">
    <property type="protein sequence ID" value="KAI1882337.1"/>
    <property type="molecule type" value="Genomic_DNA"/>
</dbReference>
<gene>
    <name evidence="3" type="ORF">AGOR_G00249630</name>
</gene>
<feature type="compositionally biased region" description="Basic residues" evidence="1">
    <location>
        <begin position="1"/>
        <end position="17"/>
    </location>
</feature>
<dbReference type="InterPro" id="IPR022188">
    <property type="entry name" value="TASOR_DUF3715"/>
</dbReference>
<sequence>MPYFKRKKGKRPAKGKRSSTTENANAVPEAGKLQSMQPGPRTQQESILHVLQNSYMYTESGSCFRYSDIQLVNSLSLHKEYQAFRLEKRKMGYTEEELKESFGFLLFEHGEKTKQLCEQGLLPGNGSCSTLGDPSKGVYVSKYSDCLDLSPWYHGKSGYIAILRLTKGRVKAVMENYTQNFTAPSPGYDCHVSEQISAVSSTTSSFLAYERTQYYLYEQCEQGECLTARPRHALPFAIVAFSYGETKPCASVAEEKRYTIL</sequence>
<feature type="compositionally biased region" description="Polar residues" evidence="1">
    <location>
        <begin position="34"/>
        <end position="43"/>
    </location>
</feature>
<dbReference type="GO" id="GO:0045814">
    <property type="term" value="P:negative regulation of gene expression, epigenetic"/>
    <property type="evidence" value="ECO:0007669"/>
    <property type="project" value="InterPro"/>
</dbReference>
<feature type="domain" description="TASOR pseudo-PARP" evidence="2">
    <location>
        <begin position="87"/>
        <end position="235"/>
    </location>
</feature>
<name>A0A8T3CEN1_9TELE</name>
<reference evidence="3" key="1">
    <citation type="submission" date="2021-01" db="EMBL/GenBank/DDBJ databases">
        <authorList>
            <person name="Zahm M."/>
            <person name="Roques C."/>
            <person name="Cabau C."/>
            <person name="Klopp C."/>
            <person name="Donnadieu C."/>
            <person name="Jouanno E."/>
            <person name="Lampietro C."/>
            <person name="Louis A."/>
            <person name="Herpin A."/>
            <person name="Echchiki A."/>
            <person name="Berthelot C."/>
            <person name="Parey E."/>
            <person name="Roest-Crollius H."/>
            <person name="Braasch I."/>
            <person name="Postlethwait J."/>
            <person name="Bobe J."/>
            <person name="Montfort J."/>
            <person name="Bouchez O."/>
            <person name="Begum T."/>
            <person name="Mejri S."/>
            <person name="Adams A."/>
            <person name="Chen W.-J."/>
            <person name="Guiguen Y."/>
        </authorList>
    </citation>
    <scope>NUCLEOTIDE SEQUENCE</scope>
    <source>
        <tissue evidence="3">Blood</tissue>
    </source>
</reference>
<evidence type="ECO:0000259" key="2">
    <source>
        <dbReference type="Pfam" id="PF12509"/>
    </source>
</evidence>
<dbReference type="PANTHER" id="PTHR16207">
    <property type="entry name" value="SET DOMAIN-CONTAINING PROTEIN"/>
    <property type="match status" value="1"/>
</dbReference>
<evidence type="ECO:0000256" key="1">
    <source>
        <dbReference type="SAM" id="MobiDB-lite"/>
    </source>
</evidence>
<comment type="caution">
    <text evidence="3">The sequence shown here is derived from an EMBL/GenBank/DDBJ whole genome shotgun (WGS) entry which is preliminary data.</text>
</comment>
<protein>
    <recommendedName>
        <fullName evidence="2">TASOR pseudo-PARP domain-containing protein</fullName>
    </recommendedName>
</protein>
<dbReference type="GO" id="GO:0005654">
    <property type="term" value="C:nucleoplasm"/>
    <property type="evidence" value="ECO:0007669"/>
    <property type="project" value="TreeGrafter"/>
</dbReference>
<dbReference type="AlphaFoldDB" id="A0A8T3CEN1"/>
<dbReference type="PANTHER" id="PTHR16207:SF10">
    <property type="entry name" value="PROTEIN TASOR 2"/>
    <property type="match status" value="1"/>
</dbReference>
<dbReference type="OrthoDB" id="5960959at2759"/>
<proteinExistence type="predicted"/>
<dbReference type="Proteomes" id="UP000829720">
    <property type="component" value="Unassembled WGS sequence"/>
</dbReference>
<evidence type="ECO:0000313" key="3">
    <source>
        <dbReference type="EMBL" id="KAI1882337.1"/>
    </source>
</evidence>
<keyword evidence="4" id="KW-1185">Reference proteome</keyword>
<organism evidence="3 4">
    <name type="scientific">Albula goreensis</name>
    <dbReference type="NCBI Taxonomy" id="1534307"/>
    <lineage>
        <taxon>Eukaryota</taxon>
        <taxon>Metazoa</taxon>
        <taxon>Chordata</taxon>
        <taxon>Craniata</taxon>
        <taxon>Vertebrata</taxon>
        <taxon>Euteleostomi</taxon>
        <taxon>Actinopterygii</taxon>
        <taxon>Neopterygii</taxon>
        <taxon>Teleostei</taxon>
        <taxon>Albuliformes</taxon>
        <taxon>Albulidae</taxon>
        <taxon>Albula</taxon>
    </lineage>
</organism>
<evidence type="ECO:0000313" key="4">
    <source>
        <dbReference type="Proteomes" id="UP000829720"/>
    </source>
</evidence>